<evidence type="ECO:0000313" key="3">
    <source>
        <dbReference type="Proteomes" id="UP000286974"/>
    </source>
</evidence>
<organism evidence="2 3">
    <name type="scientific">Lentilactobacillus kosonis</name>
    <dbReference type="NCBI Taxonomy" id="2810561"/>
    <lineage>
        <taxon>Bacteria</taxon>
        <taxon>Bacillati</taxon>
        <taxon>Bacillota</taxon>
        <taxon>Bacilli</taxon>
        <taxon>Lactobacillales</taxon>
        <taxon>Lactobacillaceae</taxon>
        <taxon>Lentilactobacillus</taxon>
    </lineage>
</organism>
<dbReference type="Proteomes" id="UP000286974">
    <property type="component" value="Unassembled WGS sequence"/>
</dbReference>
<comment type="caution">
    <text evidence="2">The sequence shown here is derived from an EMBL/GenBank/DDBJ whole genome shotgun (WGS) entry which is preliminary data.</text>
</comment>
<accession>A0A401FIQ4</accession>
<protein>
    <submittedName>
        <fullName evidence="2">Manganese transport protein MntH</fullName>
    </submittedName>
</protein>
<reference evidence="2 3" key="1">
    <citation type="submission" date="2017-11" db="EMBL/GenBank/DDBJ databases">
        <title>Draft Genome Sequence of Lactobacillus curieae NBRC 111893 isolated from Koso, a Japanese sugar-Vegetable Fermented Beverage.</title>
        <authorList>
            <person name="Chiou T.Y."/>
            <person name="Oshima K."/>
            <person name="Suda W."/>
            <person name="Hattori M."/>
            <person name="Takahashi T."/>
        </authorList>
    </citation>
    <scope>NUCLEOTIDE SEQUENCE [LARGE SCALE GENOMIC DNA]</scope>
    <source>
        <strain evidence="2 3">NBRC111893</strain>
    </source>
</reference>
<keyword evidence="3" id="KW-1185">Reference proteome</keyword>
<sequence>MIALTALNMKGLPDAIQAFFGANPTAAEIDLANVIAYVLIALILALLAWTVYDLHKSNKKFDLEVAAQNAGD</sequence>
<feature type="transmembrane region" description="Helical" evidence="1">
    <location>
        <begin position="34"/>
        <end position="52"/>
    </location>
</feature>
<keyword evidence="1" id="KW-1133">Transmembrane helix</keyword>
<dbReference type="AlphaFoldDB" id="A0A401FIQ4"/>
<keyword evidence="1" id="KW-0472">Membrane</keyword>
<evidence type="ECO:0000256" key="1">
    <source>
        <dbReference type="SAM" id="Phobius"/>
    </source>
</evidence>
<keyword evidence="1" id="KW-0812">Transmembrane</keyword>
<evidence type="ECO:0000313" key="2">
    <source>
        <dbReference type="EMBL" id="GAY72244.1"/>
    </source>
</evidence>
<gene>
    <name evidence="2" type="ORF">NBRC111893_390</name>
</gene>
<name>A0A401FIQ4_9LACO</name>
<proteinExistence type="predicted"/>
<dbReference type="EMBL" id="BEXA01000001">
    <property type="protein sequence ID" value="GAY72244.1"/>
    <property type="molecule type" value="Genomic_DNA"/>
</dbReference>